<accession>A0A146GBJ7</accession>
<evidence type="ECO:0000256" key="1">
    <source>
        <dbReference type="SAM" id="MobiDB-lite"/>
    </source>
</evidence>
<dbReference type="InParanoid" id="A0A146GBJ7"/>
<dbReference type="RefSeq" id="WP_075079632.1">
    <property type="nucleotide sequence ID" value="NZ_BDCO01000002.1"/>
</dbReference>
<dbReference type="EMBL" id="BDCO01000002">
    <property type="protein sequence ID" value="GAT33958.1"/>
    <property type="molecule type" value="Genomic_DNA"/>
</dbReference>
<comment type="caution">
    <text evidence="2">The sequence shown here is derived from an EMBL/GenBank/DDBJ whole genome shotgun (WGS) entry which is preliminary data.</text>
</comment>
<evidence type="ECO:0000313" key="3">
    <source>
        <dbReference type="Proteomes" id="UP000076023"/>
    </source>
</evidence>
<evidence type="ECO:0000313" key="2">
    <source>
        <dbReference type="EMBL" id="GAT33958.1"/>
    </source>
</evidence>
<dbReference type="OrthoDB" id="190212at2"/>
<dbReference type="STRING" id="690879.TSACC_22379"/>
<reference evidence="3" key="1">
    <citation type="journal article" date="2017" name="Genome Announc.">
        <title>Draft Genome Sequence of Terrimicrobium sacchariphilum NM-5T, a Facultative Anaerobic Soil Bacterium of the Class Spartobacteria.</title>
        <authorList>
            <person name="Qiu Y.L."/>
            <person name="Tourlousse D.M."/>
            <person name="Matsuura N."/>
            <person name="Ohashi A."/>
            <person name="Sekiguchi Y."/>
        </authorList>
    </citation>
    <scope>NUCLEOTIDE SEQUENCE [LARGE SCALE GENOMIC DNA]</scope>
    <source>
        <strain evidence="3">NM-5</strain>
    </source>
</reference>
<protein>
    <submittedName>
        <fullName evidence="2">Uncharacterized protein</fullName>
    </submittedName>
</protein>
<organism evidence="2 3">
    <name type="scientific">Terrimicrobium sacchariphilum</name>
    <dbReference type="NCBI Taxonomy" id="690879"/>
    <lineage>
        <taxon>Bacteria</taxon>
        <taxon>Pseudomonadati</taxon>
        <taxon>Verrucomicrobiota</taxon>
        <taxon>Terrimicrobiia</taxon>
        <taxon>Terrimicrobiales</taxon>
        <taxon>Terrimicrobiaceae</taxon>
        <taxon>Terrimicrobium</taxon>
    </lineage>
</organism>
<dbReference type="Proteomes" id="UP000076023">
    <property type="component" value="Unassembled WGS sequence"/>
</dbReference>
<feature type="compositionally biased region" description="Acidic residues" evidence="1">
    <location>
        <begin position="58"/>
        <end position="90"/>
    </location>
</feature>
<feature type="region of interest" description="Disordered" evidence="1">
    <location>
        <begin position="55"/>
        <end position="91"/>
    </location>
</feature>
<gene>
    <name evidence="2" type="ORF">TSACC_22379</name>
</gene>
<keyword evidence="3" id="KW-1185">Reference proteome</keyword>
<dbReference type="AlphaFoldDB" id="A0A146GBJ7"/>
<sequence length="217" mass="25491">MADDDFDETPEVWDEYQWERFLQQQDRNTEKYFGLLEKYLDHPERDNIIAREMGWESHEEEEEECWEEVSEEFCDEQDSEQSEASDEDFDEFSKSPIYQDTLKLHTWINSWMDRDGTLKDEPEAIRLATRSAVCGAKLAAALCGDEYTEIGMTIAYLKRGLKAANDALDAAAKLVDLGKMTPRQRTSVNRLLFRVRDRIVDLMSEYRAEWRKRYGAS</sequence>
<proteinExistence type="predicted"/>
<name>A0A146GBJ7_TERSA</name>